<dbReference type="Proteomes" id="UP000481861">
    <property type="component" value="Unassembled WGS sequence"/>
</dbReference>
<feature type="compositionally biased region" description="Polar residues" evidence="1">
    <location>
        <begin position="936"/>
        <end position="948"/>
    </location>
</feature>
<evidence type="ECO:0000313" key="3">
    <source>
        <dbReference type="EMBL" id="KAF2868662.1"/>
    </source>
</evidence>
<comment type="caution">
    <text evidence="3">The sequence shown here is derived from an EMBL/GenBank/DDBJ whole genome shotgun (WGS) entry which is preliminary data.</text>
</comment>
<accession>A0A7C8MB38</accession>
<sequence>MEAYSARSHSPRLHAPDPVTPVHSPHHSINSSTSSRTPLHTLTIHEYRKQQHTPTSHSATPPGKTLRRKTAASALNEAERVPLVTRTPLSRSRPSPLALHPSHSAHQLTSYQSLPPSPPHRDRQQGILDQTFRSQSAEPRAQGASGSGVLSSLSVHRVSNFKPIKRLPKPPSANGRAVPSPLAPMTSTRLPLSRLQTTSYSSAELQRESDTQTTPSTFSLSRFPQPPYAFDPSLSPPNDENEPLCLNPASFATTAPATPPATPAVIHYRGASFDLVNPHDSLLFHDVVSPSRDLDSSDYLPLRSSEDLLGSPEMAQKRPLYRDLSAAHSSITRRTKESPDALNTNSPFPTTPVARSPEYSSPAYSIQSSTNTPPLPPRPESDFRFSLKGIKRSLTKKLGRNAEPNREEELQDLPSPAYRTADQFDGGYPRSLTKSYQPAEIPSYIPIESPIESPVASPLQSPDISIEQGRFSMQRYKSAPLSSMLPEDPSTQLDRVADPRTSVSESDFINKGYYDTASIYASSSVYTRDGNASYQPSIASRRMSNAFSRYSTDAEAFLDNYNRDSMYGYPDSRRTSARYSRPLTQDYRRRSALQDVQSTHENTDTLSKLIDQYDGRDTTSSSLPTLNEEGIDHQVPALPGISTTKNPSDLQPPRLGRTLSGFSDFEFGLHDGDRGSRNDDYVVSPIQTGRARKATIIRNPGLPPSIAPPLAPPFDRDVDPNFYGRPDPSELFSGGSSYGDTRHLLHMSRPLAAEVVDSSAALPPVTAQALEPSSSYSQSEGQKSPHTPQEALDQADRIFGSIVAENRKGSIPVIWARRGSGNLLRSKQSDDMTPEIASQALRDPAEDERADWETVEHNSQAGRPSVEDSIADYSSSDGSRESVEFSNSGFLPRDHSDPFYSHPNPLPSHEHPFNSSPPVLATRASVRSAPYETHDNPQTSSPPQSTTVPLFRTPTRACEQHNTGRRSVADQPYAFVPFVNPPDPYALSDKETQELLNSGPNDDILYDDEPLPSQGYSSQPSIRAEPPTPSTKQANGLARENSFEKVSVIGPKGNLTGTPQGTGMHEVGSSIANTSSPGARLSSASSAQNRRSRYSGFYRSPDRTDSINKISRSSRLVIPSDSPHHERTASQSTLFPGLRDMQPVQENSSPLSGPSRYPVKTPSRPRLHSRSAVTGQTRLREMVLAPDVEVSSGHSTHVSRLVRSDISGRPSTSNTNTPLRTIASQTTLQQQIAKEHSPHLLCVERAVDPKDEEERRQKSWIIFGLFCILPPMLLLYRSMGDFIIINWTQGRLGHCSAKPKRIALGAGVAVTMTLCCGLLVPILVAHATGAL</sequence>
<keyword evidence="2" id="KW-0812">Transmembrane</keyword>
<feature type="compositionally biased region" description="Polar residues" evidence="1">
    <location>
        <begin position="185"/>
        <end position="204"/>
    </location>
</feature>
<reference evidence="3 4" key="1">
    <citation type="submission" date="2020-01" db="EMBL/GenBank/DDBJ databases">
        <authorList>
            <consortium name="DOE Joint Genome Institute"/>
            <person name="Haridas S."/>
            <person name="Albert R."/>
            <person name="Binder M."/>
            <person name="Bloem J."/>
            <person name="Labutti K."/>
            <person name="Salamov A."/>
            <person name="Andreopoulos B."/>
            <person name="Baker S.E."/>
            <person name="Barry K."/>
            <person name="Bills G."/>
            <person name="Bluhm B.H."/>
            <person name="Cannon C."/>
            <person name="Castanera R."/>
            <person name="Culley D.E."/>
            <person name="Daum C."/>
            <person name="Ezra D."/>
            <person name="Gonzalez J.B."/>
            <person name="Henrissat B."/>
            <person name="Kuo A."/>
            <person name="Liang C."/>
            <person name="Lipzen A."/>
            <person name="Lutzoni F."/>
            <person name="Magnuson J."/>
            <person name="Mondo S."/>
            <person name="Nolan M."/>
            <person name="Ohm R."/>
            <person name="Pangilinan J."/>
            <person name="Park H.-J.H."/>
            <person name="Ramirez L."/>
            <person name="Alfaro M."/>
            <person name="Sun H."/>
            <person name="Tritt A."/>
            <person name="Yoshinaga Y."/>
            <person name="Zwiers L.-H.L."/>
            <person name="Turgeon B.G."/>
            <person name="Goodwin S.B."/>
            <person name="Spatafora J.W."/>
            <person name="Crous P.W."/>
            <person name="Grigoriev I.V."/>
        </authorList>
    </citation>
    <scope>NUCLEOTIDE SEQUENCE [LARGE SCALE GENOMIC DNA]</scope>
    <source>
        <strain evidence="3 4">CBS 611.86</strain>
    </source>
</reference>
<organism evidence="3 4">
    <name type="scientific">Massariosphaeria phaeospora</name>
    <dbReference type="NCBI Taxonomy" id="100035"/>
    <lineage>
        <taxon>Eukaryota</taxon>
        <taxon>Fungi</taxon>
        <taxon>Dikarya</taxon>
        <taxon>Ascomycota</taxon>
        <taxon>Pezizomycotina</taxon>
        <taxon>Dothideomycetes</taxon>
        <taxon>Pleosporomycetidae</taxon>
        <taxon>Pleosporales</taxon>
        <taxon>Pleosporales incertae sedis</taxon>
        <taxon>Massariosphaeria</taxon>
    </lineage>
</organism>
<keyword evidence="2" id="KW-1133">Transmembrane helix</keyword>
<feature type="compositionally biased region" description="Low complexity" evidence="1">
    <location>
        <begin position="1075"/>
        <end position="1089"/>
    </location>
</feature>
<feature type="compositionally biased region" description="Low complexity" evidence="1">
    <location>
        <begin position="771"/>
        <end position="785"/>
    </location>
</feature>
<feature type="region of interest" description="Disordered" evidence="1">
    <location>
        <begin position="768"/>
        <end position="789"/>
    </location>
</feature>
<feature type="compositionally biased region" description="Polar residues" evidence="1">
    <location>
        <begin position="211"/>
        <end position="222"/>
    </location>
</feature>
<evidence type="ECO:0000256" key="1">
    <source>
        <dbReference type="SAM" id="MobiDB-lite"/>
    </source>
</evidence>
<feature type="transmembrane region" description="Helical" evidence="2">
    <location>
        <begin position="1259"/>
        <end position="1276"/>
    </location>
</feature>
<dbReference type="EMBL" id="JAADJZ010000018">
    <property type="protein sequence ID" value="KAF2868662.1"/>
    <property type="molecule type" value="Genomic_DNA"/>
</dbReference>
<feature type="region of interest" description="Disordered" evidence="1">
    <location>
        <begin position="840"/>
        <end position="969"/>
    </location>
</feature>
<gene>
    <name evidence="3" type="ORF">BDV95DRAFT_500299</name>
</gene>
<feature type="compositionally biased region" description="Polar residues" evidence="1">
    <location>
        <begin position="104"/>
        <end position="114"/>
    </location>
</feature>
<feature type="region of interest" description="Disordered" evidence="1">
    <location>
        <begin position="1050"/>
        <end position="1173"/>
    </location>
</feature>
<proteinExistence type="predicted"/>
<feature type="region of interest" description="Disordered" evidence="1">
    <location>
        <begin position="994"/>
        <end position="1038"/>
    </location>
</feature>
<feature type="region of interest" description="Disordered" evidence="1">
    <location>
        <begin position="161"/>
        <end position="251"/>
    </location>
</feature>
<evidence type="ECO:0000313" key="4">
    <source>
        <dbReference type="Proteomes" id="UP000481861"/>
    </source>
</evidence>
<keyword evidence="2" id="KW-0472">Membrane</keyword>
<dbReference type="OrthoDB" id="5353066at2759"/>
<protein>
    <submittedName>
        <fullName evidence="3">Uncharacterized protein</fullName>
    </submittedName>
</protein>
<feature type="region of interest" description="Disordered" evidence="1">
    <location>
        <begin position="330"/>
        <end position="429"/>
    </location>
</feature>
<name>A0A7C8MB38_9PLEO</name>
<feature type="region of interest" description="Disordered" evidence="1">
    <location>
        <begin position="1"/>
        <end position="124"/>
    </location>
</feature>
<feature type="compositionally biased region" description="Basic residues" evidence="1">
    <location>
        <begin position="389"/>
        <end position="399"/>
    </location>
</feature>
<feature type="compositionally biased region" description="Polar residues" evidence="1">
    <location>
        <begin position="358"/>
        <end position="372"/>
    </location>
</feature>
<keyword evidence="4" id="KW-1185">Reference proteome</keyword>
<evidence type="ECO:0000256" key="2">
    <source>
        <dbReference type="SAM" id="Phobius"/>
    </source>
</evidence>
<feature type="transmembrane region" description="Helical" evidence="2">
    <location>
        <begin position="1302"/>
        <end position="1324"/>
    </location>
</feature>